<keyword evidence="4" id="KW-1185">Reference proteome</keyword>
<dbReference type="Proteomes" id="UP000183750">
    <property type="component" value="Unassembled WGS sequence"/>
</dbReference>
<feature type="compositionally biased region" description="Low complexity" evidence="1">
    <location>
        <begin position="257"/>
        <end position="272"/>
    </location>
</feature>
<reference evidence="4" key="1">
    <citation type="submission" date="2016-10" db="EMBL/GenBank/DDBJ databases">
        <authorList>
            <person name="Varghese N."/>
            <person name="Submissions S."/>
        </authorList>
    </citation>
    <scope>NUCLEOTIDE SEQUENCE [LARGE SCALE GENOMIC DNA]</scope>
    <source>
        <strain evidence="4">DSM 16089</strain>
    </source>
</reference>
<feature type="compositionally biased region" description="Basic and acidic residues" evidence="1">
    <location>
        <begin position="274"/>
        <end position="290"/>
    </location>
</feature>
<dbReference type="SUPFAM" id="SSF48179">
    <property type="entry name" value="6-phosphogluconate dehydrogenase C-terminal domain-like"/>
    <property type="match status" value="1"/>
</dbReference>
<evidence type="ECO:0000256" key="1">
    <source>
        <dbReference type="SAM" id="MobiDB-lite"/>
    </source>
</evidence>
<dbReference type="Pfam" id="PF10728">
    <property type="entry name" value="DUF2520"/>
    <property type="match status" value="1"/>
</dbReference>
<evidence type="ECO:0000313" key="3">
    <source>
        <dbReference type="EMBL" id="SEB35809.1"/>
    </source>
</evidence>
<dbReference type="SUPFAM" id="SSF51735">
    <property type="entry name" value="NAD(P)-binding Rossmann-fold domains"/>
    <property type="match status" value="1"/>
</dbReference>
<dbReference type="InterPro" id="IPR037108">
    <property type="entry name" value="TM1727-like_C_sf"/>
</dbReference>
<name>A0A1H4IP14_9MICO</name>
<dbReference type="AlphaFoldDB" id="A0A1H4IP14"/>
<evidence type="ECO:0000313" key="4">
    <source>
        <dbReference type="Proteomes" id="UP000183750"/>
    </source>
</evidence>
<dbReference type="RefSeq" id="WP_074731492.1">
    <property type="nucleotide sequence ID" value="NZ_FNSQ01000005.1"/>
</dbReference>
<gene>
    <name evidence="3" type="ORF">SAMN04489807_0104</name>
</gene>
<dbReference type="InterPro" id="IPR008927">
    <property type="entry name" value="6-PGluconate_DH-like_C_sf"/>
</dbReference>
<organism evidence="3 4">
    <name type="scientific">Microbacterium hydrocarbonoxydans</name>
    <dbReference type="NCBI Taxonomy" id="273678"/>
    <lineage>
        <taxon>Bacteria</taxon>
        <taxon>Bacillati</taxon>
        <taxon>Actinomycetota</taxon>
        <taxon>Actinomycetes</taxon>
        <taxon>Micrococcales</taxon>
        <taxon>Microbacteriaceae</taxon>
        <taxon>Microbacterium</taxon>
    </lineage>
</organism>
<dbReference type="InterPro" id="IPR036291">
    <property type="entry name" value="NAD(P)-bd_dom_sf"/>
</dbReference>
<dbReference type="PANTHER" id="PTHR40459:SF1">
    <property type="entry name" value="CONSERVED HYPOTHETICAL ALANINE AND LEUCINE RICH PROTEIN"/>
    <property type="match status" value="1"/>
</dbReference>
<proteinExistence type="predicted"/>
<dbReference type="OrthoDB" id="8650434at2"/>
<dbReference type="PANTHER" id="PTHR40459">
    <property type="entry name" value="CONSERVED HYPOTHETICAL ALANINE AND LEUCINE RICH PROTEIN"/>
    <property type="match status" value="1"/>
</dbReference>
<sequence length="290" mass="30030">MHSTPSLAPETTIAIVGAGRLGGVLARALRAAGFVVLGPLRRDDRAPDADIALLCVPDAAIAPVAFAVRPHVRLVGHVSGATPLTHVDFSMHPLQTFTGRETPDVFHDIGIAVDGRTPEALAVAERLAHALGATSFAIDDDHRAGYHAAASFASNFVLTVLDAAEQLGRDAGVDRAHLAPLVRRTVDNWVASGAASALTGPIARGDEETVARQRAASADQVELFDALAIATRAIARRACGASSTTLDHAPTDRVSGDHASSADASTDHSSTAEPTDHATSDHATPEEPQT</sequence>
<dbReference type="EMBL" id="FNSQ01000005">
    <property type="protein sequence ID" value="SEB35809.1"/>
    <property type="molecule type" value="Genomic_DNA"/>
</dbReference>
<dbReference type="InterPro" id="IPR018931">
    <property type="entry name" value="DUF2520"/>
</dbReference>
<evidence type="ECO:0000259" key="2">
    <source>
        <dbReference type="Pfam" id="PF10728"/>
    </source>
</evidence>
<feature type="region of interest" description="Disordered" evidence="1">
    <location>
        <begin position="241"/>
        <end position="290"/>
    </location>
</feature>
<feature type="domain" description="DUF2520" evidence="2">
    <location>
        <begin position="111"/>
        <end position="229"/>
    </location>
</feature>
<protein>
    <submittedName>
        <fullName evidence="3">Predicted oxidoreductase, contains short-chain dehydrogenase (SDR) and DUF2520 domains</fullName>
    </submittedName>
</protein>
<accession>A0A1H4IP14</accession>
<dbReference type="Gene3D" id="1.10.1040.20">
    <property type="entry name" value="ProC-like, C-terminal domain"/>
    <property type="match status" value="1"/>
</dbReference>
<dbReference type="Gene3D" id="3.40.50.720">
    <property type="entry name" value="NAD(P)-binding Rossmann-like Domain"/>
    <property type="match status" value="1"/>
</dbReference>